<gene>
    <name evidence="1" type="ORF">LCGC14_2882550</name>
</gene>
<evidence type="ECO:0000313" key="1">
    <source>
        <dbReference type="EMBL" id="KKK74560.1"/>
    </source>
</evidence>
<accession>A0A0F8YLF2</accession>
<protein>
    <submittedName>
        <fullName evidence="1">Uncharacterized protein</fullName>
    </submittedName>
</protein>
<dbReference type="AlphaFoldDB" id="A0A0F8YLF2"/>
<feature type="non-terminal residue" evidence="1">
    <location>
        <position position="1"/>
    </location>
</feature>
<name>A0A0F8YLF2_9ZZZZ</name>
<comment type="caution">
    <text evidence="1">The sequence shown here is derived from an EMBL/GenBank/DDBJ whole genome shotgun (WGS) entry which is preliminary data.</text>
</comment>
<feature type="non-terminal residue" evidence="1">
    <location>
        <position position="390"/>
    </location>
</feature>
<reference evidence="1" key="1">
    <citation type="journal article" date="2015" name="Nature">
        <title>Complex archaea that bridge the gap between prokaryotes and eukaryotes.</title>
        <authorList>
            <person name="Spang A."/>
            <person name="Saw J.H."/>
            <person name="Jorgensen S.L."/>
            <person name="Zaremba-Niedzwiedzka K."/>
            <person name="Martijn J."/>
            <person name="Lind A.E."/>
            <person name="van Eijk R."/>
            <person name="Schleper C."/>
            <person name="Guy L."/>
            <person name="Ettema T.J."/>
        </authorList>
    </citation>
    <scope>NUCLEOTIDE SEQUENCE</scope>
</reference>
<proteinExistence type="predicted"/>
<dbReference type="EMBL" id="LAZR01056261">
    <property type="protein sequence ID" value="KKK74560.1"/>
    <property type="molecule type" value="Genomic_DNA"/>
</dbReference>
<organism evidence="1">
    <name type="scientific">marine sediment metagenome</name>
    <dbReference type="NCBI Taxonomy" id="412755"/>
    <lineage>
        <taxon>unclassified sequences</taxon>
        <taxon>metagenomes</taxon>
        <taxon>ecological metagenomes</taxon>
    </lineage>
</organism>
<sequence>VMTMIRVISESNETPRWEADPIDASDHVMNFTESWSASDFSKIIHTGNISFLLNEGMNNDNNITDRILSLRDKSFYIEIWGGYKSNIKEFGTDDVPRAMGDINPCNYSKIPGLYKLFTGICSGGQINKSYGRRVMECKIEDYTSVLKNQRFFNCPFFDGVRDVNAVNEILDIGGFRSDVLPFSFTFNDGTLLRESAYGPRHLIKNLAGTFGNNKIDIVFPDGRTSFAMPYALPAAYARLSQPFFRAADGSTLYKMLAKITEIGGKVFYFDQFGVAHMENFFDQFQNIVLGGPNNEIPVFYYTTNPDIWIGQLIYNSMTLKHDVSSVYNHIKLKTNTPNHTLIFNDDLNWNSYDNPDSEGFVGYLKTYYQEEGIIGSEIGTINMLDFYKRA</sequence>